<evidence type="ECO:0000313" key="4">
    <source>
        <dbReference type="EMBL" id="BBU68595.1"/>
    </source>
</evidence>
<dbReference type="InterPro" id="IPR016136">
    <property type="entry name" value="DNA_helicase_N/primase_C"/>
</dbReference>
<dbReference type="InterPro" id="IPR013264">
    <property type="entry name" value="DNAG_N"/>
</dbReference>
<dbReference type="InterPro" id="IPR019475">
    <property type="entry name" value="DNA_primase_DnaB-bd"/>
</dbReference>
<dbReference type="InterPro" id="IPR050219">
    <property type="entry name" value="DnaG_primase"/>
</dbReference>
<comment type="domain">
    <text evidence="1">Contains an N-terminal zinc-binding domain, a central core domain that contains the primase activity, and a C-terminal DnaB-binding domain.</text>
</comment>
<dbReference type="InterPro" id="IPR037068">
    <property type="entry name" value="DNA_primase_core_N_sf"/>
</dbReference>
<dbReference type="SMART" id="SM00493">
    <property type="entry name" value="TOPRIM"/>
    <property type="match status" value="1"/>
</dbReference>
<keyword evidence="1 2" id="KW-0804">Transcription</keyword>
<sequence>MIPESFIQELLARTDIVEIIDRVVPLKKAGANYAACCPFHKEKSPSFTVSPSKQFYHCFGCGAHGTAIGFLMEHQGLSFPDAIEDLARHCGLTVPQEDNERAFRKPAAGSEEGPSLLDVMLKAHKYYRDELKQSPRAIDYLKRRGLTGEIAARFGIGYAPEGWQNLRPLFPEYDSPAFQTLLKAGLVIENDQKRRYDRFRDRVMFPILDQKGQVIAFGGRILDQGEPKYLNSPETPLFEKGREVFGLPQAREACRQTDTVIVVEGYMDVVALAQHGIGNAVATLGTATTTTHIRKLLRMVDRVVFCFDGDAAGRKAAWRALENSLEALAEQKVLAFAFLPPEHDPDSYVRDLGKEAFQAAIDRATPLSEFLLQTLSSHVDLTSAEGRAKLLAEAKPLLQKIPTPMLRLQIVKQLADKTGLQPSEVERGCELSRQAAHPNNTPVRAPRHAPSILRRLLRVLVQAPELASTIKPSLTNALPTNDPLANSLNRLLPHLATNPQPSELLERLRGSEDAPLLAEIFASLLSEPLEKDALSAELAGIVAQMERDQLDTELAVLQQAAQRGSLSAPEKARYAELLQTLQQLGRTGRRR</sequence>
<dbReference type="FunFam" id="3.90.980.10:FF:000001">
    <property type="entry name" value="DNA primase"/>
    <property type="match status" value="1"/>
</dbReference>
<dbReference type="InterPro" id="IPR030846">
    <property type="entry name" value="DnaG_bac"/>
</dbReference>
<dbReference type="Gene3D" id="1.20.50.20">
    <property type="entry name" value="DnaG, RNA polymerase domain, helical bundle"/>
    <property type="match status" value="1"/>
</dbReference>
<evidence type="ECO:0000256" key="3">
    <source>
        <dbReference type="PIRSR" id="PIRSR002811-1"/>
    </source>
</evidence>
<dbReference type="Pfam" id="PF10410">
    <property type="entry name" value="DnaB_bind"/>
    <property type="match status" value="1"/>
</dbReference>
<dbReference type="RefSeq" id="WP_162050626.1">
    <property type="nucleotide sequence ID" value="NZ_AP019011.1"/>
</dbReference>
<dbReference type="SMART" id="SM00766">
    <property type="entry name" value="DnaG_DnaB_bind"/>
    <property type="match status" value="1"/>
</dbReference>
<dbReference type="NCBIfam" id="TIGR01391">
    <property type="entry name" value="dnaG"/>
    <property type="match status" value="1"/>
</dbReference>
<dbReference type="GO" id="GO:0008270">
    <property type="term" value="F:zinc ion binding"/>
    <property type="evidence" value="ECO:0007669"/>
    <property type="project" value="UniProtKB-UniRule"/>
</dbReference>
<dbReference type="PANTHER" id="PTHR30313">
    <property type="entry name" value="DNA PRIMASE"/>
    <property type="match status" value="1"/>
</dbReference>
<feature type="zinc finger region" description="CHC2-type" evidence="1 3">
    <location>
        <begin position="37"/>
        <end position="61"/>
    </location>
</feature>
<dbReference type="Gene3D" id="3.90.580.10">
    <property type="entry name" value="Zinc finger, CHC2-type domain"/>
    <property type="match status" value="1"/>
</dbReference>
<comment type="cofactor">
    <cofactor evidence="1 2 3">
        <name>Zn(2+)</name>
        <dbReference type="ChEBI" id="CHEBI:29105"/>
    </cofactor>
    <text evidence="1 2 3">Binds 1 zinc ion per monomer.</text>
</comment>
<dbReference type="Proteomes" id="UP000463961">
    <property type="component" value="Chromosome"/>
</dbReference>
<dbReference type="OrthoDB" id="9803773at2"/>
<dbReference type="EC" id="2.7.7.101" evidence="1"/>
<keyword evidence="1 3" id="KW-0863">Zinc-finger</keyword>
<dbReference type="SUPFAM" id="SSF57783">
    <property type="entry name" value="Zinc beta-ribbon"/>
    <property type="match status" value="1"/>
</dbReference>
<dbReference type="InterPro" id="IPR036977">
    <property type="entry name" value="DNA_primase_Znf_CHC2"/>
</dbReference>
<evidence type="ECO:0000313" key="5">
    <source>
        <dbReference type="Proteomes" id="UP000463961"/>
    </source>
</evidence>
<dbReference type="SUPFAM" id="SSF56731">
    <property type="entry name" value="DNA primase core"/>
    <property type="match status" value="1"/>
</dbReference>
<dbReference type="Pfam" id="PF01807">
    <property type="entry name" value="Zn_ribbon_DnaG"/>
    <property type="match status" value="1"/>
</dbReference>
<proteinExistence type="inferred from homology"/>
<dbReference type="GO" id="GO:0003677">
    <property type="term" value="F:DNA binding"/>
    <property type="evidence" value="ECO:0007669"/>
    <property type="project" value="UniProtKB-KW"/>
</dbReference>
<dbReference type="GO" id="GO:0005737">
    <property type="term" value="C:cytoplasm"/>
    <property type="evidence" value="ECO:0007669"/>
    <property type="project" value="TreeGrafter"/>
</dbReference>
<keyword evidence="1" id="KW-0238">DNA-binding</keyword>
<protein>
    <recommendedName>
        <fullName evidence="1 2">DNA primase</fullName>
        <ecNumber evidence="1">2.7.7.101</ecNumber>
    </recommendedName>
</protein>
<dbReference type="FunFam" id="3.90.580.10:FF:000001">
    <property type="entry name" value="DNA primase"/>
    <property type="match status" value="1"/>
</dbReference>
<keyword evidence="1 2" id="KW-0235">DNA replication</keyword>
<dbReference type="PROSITE" id="PS50880">
    <property type="entry name" value="TOPRIM"/>
    <property type="match status" value="1"/>
</dbReference>
<gene>
    <name evidence="1 4" type="primary">dnaG</name>
    <name evidence="4" type="ORF">ICHIAU1_08780</name>
</gene>
<dbReference type="FunFam" id="3.40.1360.10:FF:000002">
    <property type="entry name" value="DNA primase"/>
    <property type="match status" value="1"/>
</dbReference>
<dbReference type="EMBL" id="AP022345">
    <property type="protein sequence ID" value="BBU68595.1"/>
    <property type="molecule type" value="Genomic_DNA"/>
</dbReference>
<dbReference type="Pfam" id="PF13662">
    <property type="entry name" value="Toprim_4"/>
    <property type="match status" value="1"/>
</dbReference>
<dbReference type="PANTHER" id="PTHR30313:SF2">
    <property type="entry name" value="DNA PRIMASE"/>
    <property type="match status" value="1"/>
</dbReference>
<dbReference type="GO" id="GO:1990077">
    <property type="term" value="C:primosome complex"/>
    <property type="evidence" value="ECO:0007669"/>
    <property type="project" value="UniProtKB-KW"/>
</dbReference>
<evidence type="ECO:0000256" key="1">
    <source>
        <dbReference type="HAMAP-Rule" id="MF_00974"/>
    </source>
</evidence>
<keyword evidence="1 2" id="KW-0808">Transferase</keyword>
<keyword evidence="1 2" id="KW-0479">Metal-binding</keyword>
<dbReference type="GO" id="GO:0000428">
    <property type="term" value="C:DNA-directed RNA polymerase complex"/>
    <property type="evidence" value="ECO:0007669"/>
    <property type="project" value="UniProtKB-KW"/>
</dbReference>
<dbReference type="InterPro" id="IPR006171">
    <property type="entry name" value="TOPRIM_dom"/>
</dbReference>
<dbReference type="InterPro" id="IPR013173">
    <property type="entry name" value="DNA_primase_DnaG_DnaB-bd_dom"/>
</dbReference>
<keyword evidence="1 2" id="KW-0240">DNA-directed RNA polymerase</keyword>
<reference evidence="5" key="1">
    <citation type="submission" date="2020-01" db="EMBL/GenBank/DDBJ databases">
        <title>Phosphoaccumulans saitamaens gen. nov., sp. nov., a polyphosphate accumulating bacterium isolated from surface river water.</title>
        <authorList>
            <person name="Watanabe K."/>
            <person name="Suda W."/>
        </authorList>
    </citation>
    <scope>NUCLEOTIDE SEQUENCE [LARGE SCALE GENOMIC DNA]</scope>
    <source>
        <strain evidence="5">ICHIAU1</strain>
    </source>
</reference>
<dbReference type="CDD" id="cd03364">
    <property type="entry name" value="TOPRIM_DnaG_primases"/>
    <property type="match status" value="1"/>
</dbReference>
<dbReference type="InterPro" id="IPR002694">
    <property type="entry name" value="Znf_CHC2"/>
</dbReference>
<dbReference type="GO" id="GO:0006269">
    <property type="term" value="P:DNA replication, synthesis of primer"/>
    <property type="evidence" value="ECO:0007669"/>
    <property type="project" value="UniProtKB-UniRule"/>
</dbReference>
<dbReference type="Gene3D" id="3.90.980.10">
    <property type="entry name" value="DNA primase, catalytic core, N-terminal domain"/>
    <property type="match status" value="1"/>
</dbReference>
<keyword evidence="1 2" id="KW-0548">Nucleotidyltransferase</keyword>
<dbReference type="HAMAP" id="MF_00974">
    <property type="entry name" value="DNA_primase_DnaG"/>
    <property type="match status" value="1"/>
</dbReference>
<dbReference type="AlphaFoldDB" id="A0A679HRB4"/>
<keyword evidence="5" id="KW-1185">Reference proteome</keyword>
<name>A0A679HRB4_9RHOO</name>
<accession>A0A679HRB4</accession>
<dbReference type="Pfam" id="PF08275">
    <property type="entry name" value="DNAG_N"/>
    <property type="match status" value="1"/>
</dbReference>
<dbReference type="InterPro" id="IPR006295">
    <property type="entry name" value="DNA_primase_DnaG"/>
</dbReference>
<organism evidence="4 5">
    <name type="scientific">Fluviibacter phosphoraccumulans</name>
    <dbReference type="NCBI Taxonomy" id="1751046"/>
    <lineage>
        <taxon>Bacteria</taxon>
        <taxon>Pseudomonadati</taxon>
        <taxon>Pseudomonadota</taxon>
        <taxon>Betaproteobacteria</taxon>
        <taxon>Rhodocyclales</taxon>
        <taxon>Fluviibacteraceae</taxon>
        <taxon>Fluviibacter</taxon>
    </lineage>
</organism>
<dbReference type="Pfam" id="PF08278">
    <property type="entry name" value="DnaG_DnaB_bind"/>
    <property type="match status" value="1"/>
</dbReference>
<dbReference type="SUPFAM" id="SSF117023">
    <property type="entry name" value="DNA primase DnaG, C-terminal domain"/>
    <property type="match status" value="1"/>
</dbReference>
<keyword evidence="1 2" id="KW-0862">Zinc</keyword>
<comment type="subunit">
    <text evidence="1">Monomer. Interacts with DnaB.</text>
</comment>
<keyword evidence="1 2" id="KW-0639">Primosome</keyword>
<comment type="similarity">
    <text evidence="1 2">Belongs to the DnaG primase family.</text>
</comment>
<dbReference type="SMART" id="SM00400">
    <property type="entry name" value="ZnF_CHCC"/>
    <property type="match status" value="1"/>
</dbReference>
<evidence type="ECO:0000256" key="2">
    <source>
        <dbReference type="PIRNR" id="PIRNR002811"/>
    </source>
</evidence>
<dbReference type="InterPro" id="IPR034151">
    <property type="entry name" value="TOPRIM_DnaG_bac"/>
</dbReference>
<comment type="catalytic activity">
    <reaction evidence="1">
        <text>ssDNA + n NTP = ssDNA/pppN(pN)n-1 hybrid + (n-1) diphosphate.</text>
        <dbReference type="EC" id="2.7.7.101"/>
    </reaction>
</comment>
<dbReference type="GO" id="GO:0003899">
    <property type="term" value="F:DNA-directed RNA polymerase activity"/>
    <property type="evidence" value="ECO:0007669"/>
    <property type="project" value="UniProtKB-UniRule"/>
</dbReference>
<dbReference type="Gene3D" id="1.10.860.10">
    <property type="entry name" value="DNAb Helicase, Chain A"/>
    <property type="match status" value="1"/>
</dbReference>
<dbReference type="Gene3D" id="3.40.1360.10">
    <property type="match status" value="1"/>
</dbReference>
<dbReference type="PIRSF" id="PIRSF002811">
    <property type="entry name" value="DnaG"/>
    <property type="match status" value="1"/>
</dbReference>
<comment type="function">
    <text evidence="1 2">RNA polymerase that catalyzes the synthesis of short RNA molecules used as primers for DNA polymerase during DNA replication.</text>
</comment>